<sequence length="535" mass="59976">MPASSQILAIPPSNMAHIMALGDDVLRHILLFNAVDASVSNSCRLSTAKASSHSARWTEELLERSKASHSLWLECDINLDCDGRHQSGRGTVTSAGEVTADLCLRLDRILLEHWERLEILIIECCTYDLPPATHHAICSRFFEPAPRLRVFFVKEIHPTSDIVRHPLQDFPSSALFSDVAPFLHTFGYLTMIPIPFPVTAWLQQVKSLTFRPHTLAHLMDITRSMTNLQRLCLAPVINFNEACNLDDLAAASPLLLPRLQMIDTAIQSSAFQELHSRAARSPVTNTFTNLQIVMAPAVDYECEADVTRFKNTLLYLSYHNGILEEITSGDDVTCLLSLRSPGTIKFQLLSQVSGRVFKLAFLLPSILLGRRWRVARFLLKSLVPFIKPVTKICLDIAQDADLARPTEKPTEVIIKVVRAPILSRTSLDAYNSMERQVPAEESANGRKRDPLPRLMFPNLQALDFAHMTGSRHPATQSLEAFVKRRHDLASPLEAIHIPEVDRHIYEGGPLELACGAYRPAVNVEFFVPAHIHYIR</sequence>
<keyword evidence="2" id="KW-1185">Reference proteome</keyword>
<evidence type="ECO:0000313" key="1">
    <source>
        <dbReference type="EMBL" id="KAF4612999.1"/>
    </source>
</evidence>
<evidence type="ECO:0008006" key="3">
    <source>
        <dbReference type="Google" id="ProtNLM"/>
    </source>
</evidence>
<evidence type="ECO:0000313" key="2">
    <source>
        <dbReference type="Proteomes" id="UP000521872"/>
    </source>
</evidence>
<dbReference type="EMBL" id="JAACJL010000046">
    <property type="protein sequence ID" value="KAF4612999.1"/>
    <property type="molecule type" value="Genomic_DNA"/>
</dbReference>
<dbReference type="AlphaFoldDB" id="A0A8H4QLC0"/>
<protein>
    <recommendedName>
        <fullName evidence="3">F-box domain-containing protein</fullName>
    </recommendedName>
</protein>
<comment type="caution">
    <text evidence="1">The sequence shown here is derived from an EMBL/GenBank/DDBJ whole genome shotgun (WGS) entry which is preliminary data.</text>
</comment>
<organism evidence="1 2">
    <name type="scientific">Agrocybe pediades</name>
    <dbReference type="NCBI Taxonomy" id="84607"/>
    <lineage>
        <taxon>Eukaryota</taxon>
        <taxon>Fungi</taxon>
        <taxon>Dikarya</taxon>
        <taxon>Basidiomycota</taxon>
        <taxon>Agaricomycotina</taxon>
        <taxon>Agaricomycetes</taxon>
        <taxon>Agaricomycetidae</taxon>
        <taxon>Agaricales</taxon>
        <taxon>Agaricineae</taxon>
        <taxon>Strophariaceae</taxon>
        <taxon>Agrocybe</taxon>
    </lineage>
</organism>
<name>A0A8H4QLC0_9AGAR</name>
<reference evidence="1 2" key="1">
    <citation type="submission" date="2019-12" db="EMBL/GenBank/DDBJ databases">
        <authorList>
            <person name="Floudas D."/>
            <person name="Bentzer J."/>
            <person name="Ahren D."/>
            <person name="Johansson T."/>
            <person name="Persson P."/>
            <person name="Tunlid A."/>
        </authorList>
    </citation>
    <scope>NUCLEOTIDE SEQUENCE [LARGE SCALE GENOMIC DNA]</scope>
    <source>
        <strain evidence="1 2">CBS 102.39</strain>
    </source>
</reference>
<proteinExistence type="predicted"/>
<dbReference type="Proteomes" id="UP000521872">
    <property type="component" value="Unassembled WGS sequence"/>
</dbReference>
<gene>
    <name evidence="1" type="ORF">D9613_010742</name>
</gene>
<accession>A0A8H4QLC0</accession>